<accession>A0ABT1RCY9</accession>
<dbReference type="EMBL" id="WHSB02000010">
    <property type="protein sequence ID" value="MCQ4633058.1"/>
    <property type="molecule type" value="Genomic_DNA"/>
</dbReference>
<dbReference type="Pfam" id="PF02733">
    <property type="entry name" value="Dak1"/>
    <property type="match status" value="1"/>
</dbReference>
<dbReference type="PANTHER" id="PTHR28629">
    <property type="entry name" value="TRIOKINASE/FMN CYCLASE"/>
    <property type="match status" value="1"/>
</dbReference>
<dbReference type="RefSeq" id="WP_256119685.1">
    <property type="nucleotide sequence ID" value="NZ_WHSB02000010.1"/>
</dbReference>
<keyword evidence="1" id="KW-0808">Transferase</keyword>
<keyword evidence="4" id="KW-0067">ATP-binding</keyword>
<evidence type="ECO:0000256" key="3">
    <source>
        <dbReference type="ARBA" id="ARBA00022777"/>
    </source>
</evidence>
<dbReference type="Gene3D" id="3.30.1180.20">
    <property type="entry name" value="Dihydroxyacetone kinase, domain 2"/>
    <property type="match status" value="1"/>
</dbReference>
<gene>
    <name evidence="7" type="ORF">GB927_023660</name>
</gene>
<dbReference type="Proteomes" id="UP000996601">
    <property type="component" value="Unassembled WGS sequence"/>
</dbReference>
<keyword evidence="8" id="KW-1185">Reference proteome</keyword>
<dbReference type="PROSITE" id="PS51481">
    <property type="entry name" value="DHAK"/>
    <property type="match status" value="1"/>
</dbReference>
<name>A0ABT1RCY9_9HYPH</name>
<feature type="domain" description="DhaK" evidence="6">
    <location>
        <begin position="7"/>
        <end position="326"/>
    </location>
</feature>
<dbReference type="Gene3D" id="3.40.50.10440">
    <property type="entry name" value="Dihydroxyacetone kinase, domain 1"/>
    <property type="match status" value="1"/>
</dbReference>
<proteinExistence type="predicted"/>
<sequence length="566" mass="58323">MTKIVDDPETFASAALAGFSRVYGRYVRLVKGGVVRATAVPRGKVSVIVGGGSGHYPAFAGYVGPGMADAAVAGEIFASPSTAAVARVCRNADYGGGIILGFGNYAGDVLNFGVAAERLRAEGINVRIVTVTDDVASAPADSHLQRRGIAGDFVVFKVAGAAAESGLAIDDVERVTRLANARTFSFGVAFGGCTLPGATEPLFTVPKGMMALGLGIHGEPGIRDARIVPAGELAKLLVETVLTERPAGARRAAVLLNGLGATKYEELFVLWGAVESQLQAAGVDLIAPEVGEYVTSLDMQGCSLTVMWLDEELERYWLAPCDTPVFRRGETFATEPAAFKADADDEAPTFGPASGASRESARCLAGILDTMVSVLSEAEAELGRIDAFAGDGDHGQGMRRGANAARDAINQAVASGAGAKSALAAAGDAWADRAGGTSGAIWGLLLRSWSSAFADDTAVGDADVVRGARLALDDVMRLGGARLGDKTLVDAFLPFVAALETARKDGLSLKEAWHKASITCDEAAQATAPLTPRLGRARPLAERSIGHPDAGAVSLALIAKAIAARL</sequence>
<dbReference type="SUPFAM" id="SSF82549">
    <property type="entry name" value="DAK1/DegV-like"/>
    <property type="match status" value="1"/>
</dbReference>
<dbReference type="PROSITE" id="PS51480">
    <property type="entry name" value="DHAL"/>
    <property type="match status" value="1"/>
</dbReference>
<dbReference type="InterPro" id="IPR036117">
    <property type="entry name" value="DhaL_dom_sf"/>
</dbReference>
<dbReference type="Gene3D" id="1.25.40.340">
    <property type="match status" value="1"/>
</dbReference>
<organism evidence="7 8">
    <name type="scientific">Shinella lacus</name>
    <dbReference type="NCBI Taxonomy" id="2654216"/>
    <lineage>
        <taxon>Bacteria</taxon>
        <taxon>Pseudomonadati</taxon>
        <taxon>Pseudomonadota</taxon>
        <taxon>Alphaproteobacteria</taxon>
        <taxon>Hyphomicrobiales</taxon>
        <taxon>Rhizobiaceae</taxon>
        <taxon>Shinella</taxon>
    </lineage>
</organism>
<keyword evidence="3 7" id="KW-0418">Kinase</keyword>
<dbReference type="InterPro" id="IPR050861">
    <property type="entry name" value="Dihydroxyacetone_Kinase"/>
</dbReference>
<dbReference type="InterPro" id="IPR004006">
    <property type="entry name" value="DhaK_dom"/>
</dbReference>
<dbReference type="NCBIfam" id="NF011049">
    <property type="entry name" value="PRK14479.1"/>
    <property type="match status" value="1"/>
</dbReference>
<evidence type="ECO:0000256" key="1">
    <source>
        <dbReference type="ARBA" id="ARBA00022679"/>
    </source>
</evidence>
<dbReference type="InterPro" id="IPR004007">
    <property type="entry name" value="DhaL_dom"/>
</dbReference>
<protein>
    <submittedName>
        <fullName evidence="7">Dihydroxyacetone kinase family protein</fullName>
    </submittedName>
</protein>
<reference evidence="7" key="1">
    <citation type="submission" date="2021-07" db="EMBL/GenBank/DDBJ databases">
        <title>Shinella sp. nov., a novel member of the genus Shinella from water.</title>
        <authorList>
            <person name="Deng Y."/>
        </authorList>
    </citation>
    <scope>NUCLEOTIDE SEQUENCE</scope>
    <source>
        <strain evidence="7">CPCC 100929</strain>
    </source>
</reference>
<evidence type="ECO:0000256" key="2">
    <source>
        <dbReference type="ARBA" id="ARBA00022741"/>
    </source>
</evidence>
<dbReference type="Pfam" id="PF02734">
    <property type="entry name" value="Dak2"/>
    <property type="match status" value="1"/>
</dbReference>
<dbReference type="SMART" id="SM01120">
    <property type="entry name" value="Dak2"/>
    <property type="match status" value="1"/>
</dbReference>
<evidence type="ECO:0000259" key="5">
    <source>
        <dbReference type="PROSITE" id="PS51480"/>
    </source>
</evidence>
<feature type="domain" description="DhaL" evidence="5">
    <location>
        <begin position="362"/>
        <end position="564"/>
    </location>
</feature>
<keyword evidence="2" id="KW-0547">Nucleotide-binding</keyword>
<comment type="caution">
    <text evidence="7">The sequence shown here is derived from an EMBL/GenBank/DDBJ whole genome shotgun (WGS) entry which is preliminary data.</text>
</comment>
<dbReference type="SUPFAM" id="SSF101473">
    <property type="entry name" value="DhaL-like"/>
    <property type="match status" value="1"/>
</dbReference>
<evidence type="ECO:0000256" key="4">
    <source>
        <dbReference type="ARBA" id="ARBA00022840"/>
    </source>
</evidence>
<evidence type="ECO:0000259" key="6">
    <source>
        <dbReference type="PROSITE" id="PS51481"/>
    </source>
</evidence>
<dbReference type="GO" id="GO:0016301">
    <property type="term" value="F:kinase activity"/>
    <property type="evidence" value="ECO:0007669"/>
    <property type="project" value="UniProtKB-KW"/>
</dbReference>
<evidence type="ECO:0000313" key="7">
    <source>
        <dbReference type="EMBL" id="MCQ4633058.1"/>
    </source>
</evidence>
<dbReference type="PANTHER" id="PTHR28629:SF4">
    <property type="entry name" value="TRIOKINASE_FMN CYCLASE"/>
    <property type="match status" value="1"/>
</dbReference>
<evidence type="ECO:0000313" key="8">
    <source>
        <dbReference type="Proteomes" id="UP000996601"/>
    </source>
</evidence>